<gene>
    <name evidence="4" type="ORF">ARALYDRAFT_919417</name>
    <name evidence="5" type="ORF">ARALYDRAFT_919421</name>
</gene>
<organism evidence="6">
    <name type="scientific">Arabidopsis lyrata subsp. lyrata</name>
    <name type="common">Lyre-leaved rock-cress</name>
    <dbReference type="NCBI Taxonomy" id="81972"/>
    <lineage>
        <taxon>Eukaryota</taxon>
        <taxon>Viridiplantae</taxon>
        <taxon>Streptophyta</taxon>
        <taxon>Embryophyta</taxon>
        <taxon>Tracheophyta</taxon>
        <taxon>Spermatophyta</taxon>
        <taxon>Magnoliopsida</taxon>
        <taxon>eudicotyledons</taxon>
        <taxon>Gunneridae</taxon>
        <taxon>Pentapetalae</taxon>
        <taxon>rosids</taxon>
        <taxon>malvids</taxon>
        <taxon>Brassicales</taxon>
        <taxon>Brassicaceae</taxon>
        <taxon>Camelineae</taxon>
        <taxon>Arabidopsis</taxon>
    </lineage>
</organism>
<dbReference type="EMBL" id="GL348720">
    <property type="protein sequence ID" value="EFH41010.1"/>
    <property type="molecule type" value="Genomic_DNA"/>
</dbReference>
<evidence type="ECO:0000256" key="2">
    <source>
        <dbReference type="SAM" id="SignalP"/>
    </source>
</evidence>
<reference evidence="4" key="2">
    <citation type="submission" date="2010-06" db="EMBL/GenBank/DDBJ databases">
        <title>The basis of rapid genome size change in Arabidopsis.</title>
        <authorList>
            <person name="Bakker E."/>
            <person name="Bergelson J."/>
            <person name="Cheng J.F."/>
            <person name="Clark R.M."/>
            <person name="Fawcett J."/>
            <person name="Gaut B."/>
            <person name="Grigoriev I."/>
            <person name="Gundlach H."/>
            <person name="Guo Y."/>
            <person name="Haberer G."/>
            <person name="Hollister J."/>
            <person name="Hu T.T."/>
            <person name="Mayer K.F.X."/>
            <person name="Nasrallah J."/>
            <person name="Nordborg M."/>
            <person name="Otillar R."/>
            <person name="Pattyn P."/>
            <person name="Schmutz J."/>
            <person name="Spannagl M."/>
            <person name="van de Peer Y."/>
            <person name="Wang X."/>
            <person name="Weigel D."/>
            <person name="Yang L."/>
        </authorList>
    </citation>
    <scope>NUCLEOTIDE SEQUENCE</scope>
</reference>
<proteinExistence type="predicted"/>
<dbReference type="GO" id="GO:2000008">
    <property type="term" value="P:regulation of protein localization to cell surface"/>
    <property type="evidence" value="ECO:0007669"/>
    <property type="project" value="TreeGrafter"/>
</dbReference>
<dbReference type="PANTHER" id="PTHR31181">
    <property type="entry name" value="EGG CELL-SECRETED PROTEIN 1.4"/>
    <property type="match status" value="1"/>
</dbReference>
<keyword evidence="1 2" id="KW-0732">Signal</keyword>
<dbReference type="InterPro" id="IPR008502">
    <property type="entry name" value="Prolamin-like"/>
</dbReference>
<feature type="signal peptide" evidence="2">
    <location>
        <begin position="1"/>
        <end position="28"/>
    </location>
</feature>
<dbReference type="Gramene" id="scaffold_802821.1">
    <property type="protein sequence ID" value="scaffold_802821.1"/>
    <property type="gene ID" value="scaffold_802821.1"/>
</dbReference>
<reference evidence="6" key="3">
    <citation type="journal article" date="2011" name="Nat. Genet.">
        <title>The Arabidopsis lyrata genome sequence and the basis of rapid genome size change.</title>
        <authorList>
            <person name="Hu T.T."/>
            <person name="Pattyn P."/>
            <person name="Bakker E.G."/>
            <person name="Cao J."/>
            <person name="Cheng J.-F."/>
            <person name="Clark R.M."/>
            <person name="Fahlgren N."/>
            <person name="Fawcett J.A."/>
            <person name="Grimwood J."/>
            <person name="Gundlach H."/>
            <person name="Haberer G."/>
            <person name="Hollister J.D."/>
            <person name="Ossowski S."/>
            <person name="Ottilar R.P."/>
            <person name="Salamov A.A."/>
            <person name="Schneeberger K."/>
            <person name="Spannagl M."/>
            <person name="Wang X."/>
            <person name="Yang L."/>
            <person name="Nasrallah M.E."/>
            <person name="Bergelson J."/>
            <person name="Carrington J.C."/>
            <person name="Gaut B.S."/>
            <person name="Schmutz J."/>
            <person name="Mayer K.F.X."/>
            <person name="Van de Peer Y."/>
            <person name="Grigoriev I.V."/>
            <person name="Nordborg M."/>
            <person name="Weigel D."/>
            <person name="Guo Y.-L."/>
        </authorList>
    </citation>
    <scope>NUCLEOTIDE SEQUENCE [LARGE SCALE GENOMIC DNA]</scope>
    <source>
        <strain evidence="6">cv. MN47</strain>
    </source>
</reference>
<dbReference type="GO" id="GO:0009567">
    <property type="term" value="P:double fertilization forming a zygote and endosperm"/>
    <property type="evidence" value="ECO:0007669"/>
    <property type="project" value="TreeGrafter"/>
</dbReference>
<evidence type="ECO:0000313" key="4">
    <source>
        <dbReference type="EMBL" id="EFH41007.1"/>
    </source>
</evidence>
<dbReference type="GO" id="GO:0005576">
    <property type="term" value="C:extracellular region"/>
    <property type="evidence" value="ECO:0007669"/>
    <property type="project" value="TreeGrafter"/>
</dbReference>
<dbReference type="HOGENOM" id="CLU_178024_1_0_1"/>
<feature type="domain" description="Prolamin-like" evidence="3">
    <location>
        <begin position="36"/>
        <end position="87"/>
    </location>
</feature>
<name>D7MKL7_ARALL</name>
<evidence type="ECO:0000256" key="1">
    <source>
        <dbReference type="ARBA" id="ARBA00022729"/>
    </source>
</evidence>
<dbReference type="PANTHER" id="PTHR31181:SF81">
    <property type="entry name" value="ECA1 GAMETOGENESIS FAMILY PROTEIN-RELATED"/>
    <property type="match status" value="1"/>
</dbReference>
<evidence type="ECO:0000313" key="5">
    <source>
        <dbReference type="EMBL" id="EFH41010.1"/>
    </source>
</evidence>
<protein>
    <recommendedName>
        <fullName evidence="3">Prolamin-like domain-containing protein</fullName>
    </recommendedName>
</protein>
<reference evidence="4" key="1">
    <citation type="submission" date="2009-11" db="EMBL/GenBank/DDBJ databases">
        <authorList>
            <consortium name="US DOE Joint Genome Institute (JGI-PGF)"/>
            <person name="Ottilar R."/>
            <person name="Schmutz J."/>
            <person name="Salamov A."/>
            <person name="Cheng J.F."/>
            <person name="Lucas S."/>
            <person name="Pitluck S."/>
            <person name="Gundlach H."/>
            <person name="Guo Y."/>
            <person name="Haberer G."/>
            <person name="Nasrallah J."/>
            <person name="Mayer K.F.X."/>
            <person name="van de Peer Y."/>
            <person name="Weigel D."/>
            <person name="Grigoriev I.V."/>
        </authorList>
    </citation>
    <scope>NUCLEOTIDE SEQUENCE</scope>
</reference>
<evidence type="ECO:0000259" key="3">
    <source>
        <dbReference type="Pfam" id="PF05617"/>
    </source>
</evidence>
<dbReference type="GO" id="GO:0080155">
    <property type="term" value="P:regulation of double fertilization forming a zygote and endosperm"/>
    <property type="evidence" value="ECO:0007669"/>
    <property type="project" value="TreeGrafter"/>
</dbReference>
<dbReference type="Gramene" id="scaffold_802817.1">
    <property type="protein sequence ID" value="scaffold_802817.1"/>
    <property type="gene ID" value="scaffold_802817.1"/>
</dbReference>
<dbReference type="Pfam" id="PF05617">
    <property type="entry name" value="Prolamin_like"/>
    <property type="match status" value="1"/>
</dbReference>
<evidence type="ECO:0000313" key="6">
    <source>
        <dbReference type="Proteomes" id="UP000008694"/>
    </source>
</evidence>
<feature type="chain" id="PRO_5010829903" description="Prolamin-like domain-containing protein" evidence="2">
    <location>
        <begin position="29"/>
        <end position="99"/>
    </location>
</feature>
<dbReference type="EMBL" id="GL348720">
    <property type="protein sequence ID" value="EFH41007.1"/>
    <property type="molecule type" value="Genomic_DNA"/>
</dbReference>
<dbReference type="Proteomes" id="UP000008694">
    <property type="component" value="Unassembled WGS sequence"/>
</dbReference>
<accession>D7MKL7</accession>
<keyword evidence="6" id="KW-1185">Reference proteome</keyword>
<dbReference type="GO" id="GO:0031982">
    <property type="term" value="C:vesicle"/>
    <property type="evidence" value="ECO:0007669"/>
    <property type="project" value="TreeGrafter"/>
</dbReference>
<dbReference type="AlphaFoldDB" id="D7MKL7"/>
<sequence>MIGLNKKVAAVVMMFFCITLVYISCVKAETELFLVDCLNSIKQVRGCSDAIGGILHWDFSHLKRACCEALEGLQDHCWFILFPHQPLVHAMVKGVCFFP</sequence>